<dbReference type="RefSeq" id="WP_049367024.1">
    <property type="nucleotide sequence ID" value="NZ_QEPT01000002.1"/>
</dbReference>
<dbReference type="Pfam" id="PF05704">
    <property type="entry name" value="Caps_synth"/>
    <property type="match status" value="1"/>
</dbReference>
<gene>
    <name evidence="1" type="ORF">DPV95_02705</name>
</gene>
<dbReference type="Proteomes" id="UP000253823">
    <property type="component" value="Unassembled WGS sequence"/>
</dbReference>
<comment type="caution">
    <text evidence="1">The sequence shown here is derived from an EMBL/GenBank/DDBJ whole genome shotgun (WGS) entry which is preliminary data.</text>
</comment>
<organism evidence="1 2">
    <name type="scientific">Haemophilus parainfluenzae</name>
    <dbReference type="NCBI Taxonomy" id="729"/>
    <lineage>
        <taxon>Bacteria</taxon>
        <taxon>Pseudomonadati</taxon>
        <taxon>Pseudomonadota</taxon>
        <taxon>Gammaproteobacteria</taxon>
        <taxon>Pasteurellales</taxon>
        <taxon>Pasteurellaceae</taxon>
        <taxon>Haemophilus</taxon>
    </lineage>
</organism>
<proteinExistence type="predicted"/>
<dbReference type="EMBL" id="QEPT01000002">
    <property type="protein sequence ID" value="RDE84667.1"/>
    <property type="molecule type" value="Genomic_DNA"/>
</dbReference>
<dbReference type="InterPro" id="IPR008441">
    <property type="entry name" value="AfumC-like_glycosyl_Trfase"/>
</dbReference>
<sequence length="336" mass="39878">MKEEYSSLSTLFSTHSTFFDFIKTVSNKPYKIFYTGLIPKPIRKWLAKKADLAQQNHVATCWKEVISLYMDGELDEIVIAPKKDLKDKKIIWQYWGQGWNSESLPEVVQICTRSVQMNKGEYEVIYLDDKNIGEYIDLPHFIGEKRKNPEFRHVFFSDLLRLALLKAYGGVWVDATVLFTGPIPAHLSEIDFFVFERTTKTKDKERWQRLNGDYFSWKEEHRIKFLSSIMFARKENGTINNLLQLMLFFWKTQGHIPHYFFFQILFDELKKEGLIEEFEAIDDTFPHLLFAELKNPFDKDKLDHILAQCNQHKLTYIKDCLSGSFYAYLKEKYKHQ</sequence>
<accession>A0AAQ0H0F6</accession>
<dbReference type="AlphaFoldDB" id="A0AAQ0H0F6"/>
<protein>
    <submittedName>
        <fullName evidence="1">Capsular biosynthesis protein</fullName>
    </submittedName>
</protein>
<name>A0AAQ0H0F6_HAEPA</name>
<dbReference type="Gene3D" id="3.90.550.20">
    <property type="match status" value="1"/>
</dbReference>
<dbReference type="SUPFAM" id="SSF53448">
    <property type="entry name" value="Nucleotide-diphospho-sugar transferases"/>
    <property type="match status" value="1"/>
</dbReference>
<evidence type="ECO:0000313" key="1">
    <source>
        <dbReference type="EMBL" id="RDE84667.1"/>
    </source>
</evidence>
<dbReference type="InterPro" id="IPR029044">
    <property type="entry name" value="Nucleotide-diphossugar_trans"/>
</dbReference>
<reference evidence="1 2" key="1">
    <citation type="submission" date="2018-05" db="EMBL/GenBank/DDBJ databases">
        <title>Draft Genome Sequences for a Diverse set of 7 Haemophilus Species.</title>
        <authorList>
            <person name="Nichols M."/>
            <person name="Topaz N."/>
            <person name="Wang X."/>
            <person name="Wang X."/>
            <person name="Boxrud D."/>
        </authorList>
    </citation>
    <scope>NUCLEOTIDE SEQUENCE [LARGE SCALE GENOMIC DNA]</scope>
    <source>
        <strain evidence="1 2">C2006002596</strain>
    </source>
</reference>
<evidence type="ECO:0000313" key="2">
    <source>
        <dbReference type="Proteomes" id="UP000253823"/>
    </source>
</evidence>
<dbReference type="GO" id="GO:0016757">
    <property type="term" value="F:glycosyltransferase activity"/>
    <property type="evidence" value="ECO:0007669"/>
    <property type="project" value="InterPro"/>
</dbReference>